<name>A0ABN9YD00_9DINO</name>
<organism evidence="2 3">
    <name type="scientific">Prorocentrum cordatum</name>
    <dbReference type="NCBI Taxonomy" id="2364126"/>
    <lineage>
        <taxon>Eukaryota</taxon>
        <taxon>Sar</taxon>
        <taxon>Alveolata</taxon>
        <taxon>Dinophyceae</taxon>
        <taxon>Prorocentrales</taxon>
        <taxon>Prorocentraceae</taxon>
        <taxon>Prorocentrum</taxon>
    </lineage>
</organism>
<reference evidence="2" key="1">
    <citation type="submission" date="2023-10" db="EMBL/GenBank/DDBJ databases">
        <authorList>
            <person name="Chen Y."/>
            <person name="Shah S."/>
            <person name="Dougan E. K."/>
            <person name="Thang M."/>
            <person name="Chan C."/>
        </authorList>
    </citation>
    <scope>NUCLEOTIDE SEQUENCE [LARGE SCALE GENOMIC DNA]</scope>
</reference>
<evidence type="ECO:0000313" key="3">
    <source>
        <dbReference type="Proteomes" id="UP001189429"/>
    </source>
</evidence>
<gene>
    <name evidence="2" type="ORF">PCOR1329_LOCUS84787</name>
</gene>
<protein>
    <recommendedName>
        <fullName evidence="4">Nuclear pore complex protein Nup85</fullName>
    </recommendedName>
</protein>
<dbReference type="Proteomes" id="UP001189429">
    <property type="component" value="Unassembled WGS sequence"/>
</dbReference>
<evidence type="ECO:0000313" key="2">
    <source>
        <dbReference type="EMBL" id="CAK0910666.1"/>
    </source>
</evidence>
<feature type="region of interest" description="Disordered" evidence="1">
    <location>
        <begin position="113"/>
        <end position="132"/>
    </location>
</feature>
<keyword evidence="3" id="KW-1185">Reference proteome</keyword>
<feature type="compositionally biased region" description="Basic and acidic residues" evidence="1">
    <location>
        <begin position="122"/>
        <end position="131"/>
    </location>
</feature>
<proteinExistence type="predicted"/>
<evidence type="ECO:0000256" key="1">
    <source>
        <dbReference type="SAM" id="MobiDB-lite"/>
    </source>
</evidence>
<sequence>GGGLDRWVLQRGSLAITVHRSADVTTSLMRSVWINEKNMADHSAELEQEVEEAADSGRFSDMLMNTAVDESWIVQLQTFASGLPWVPDVPVLNAMHSPAVALGDLVGLLAGGGREAPAGEGEQARARRDPARWSGEPVFSPFTVLDRAPDGSWSPRRMAEDPFFGPLVQNLSALVGGAAAGDLGQARARALLEGDAAAICAAERALARRVAASGAGRGGAGVLWLSLCPAAGEWRDGWKWPLAVVLGSAQALEAAAPRGGWAPLVGWLRRRWRRVMRHMGWRKGRRALDWPPPGEPGEGELPPLVGVWPELVAGALQAQAQEPHLVQHWGPEGGPFGAGGAAVVLLDAARAKCALQWSPGARALGGGGASAARRADSAAWWRGCLRSLAARHAAAQAAPPALLPVGHAAPDVFAGGGAGWPERPSELWRRLGLEARLSDPAGPRPAGLGAFGSWWPTVHNLFADAGALAGCGDFGSADEGAAEVADCRWAIVGRLMSELRPWEDFVGSDTPALMAAVVVLAWLADEGVVGCEEHESEETGQTECECRGELGPDSRATEVASNMLELFMEIVLAGQPGNLQRLFGELMISDAWQAVYFCALQGAEPRTATHEKGVVSAGAWRVKASRARSRARALVVSQPECTAPAALVKPRREFATLVAQASGAERTHRHKELPIPRSVRERWGPGGEDGARLQRRCGKGTYGGGSLGLASVCSRVPLGPWSQTLLQSGP</sequence>
<comment type="caution">
    <text evidence="2">The sequence shown here is derived from an EMBL/GenBank/DDBJ whole genome shotgun (WGS) entry which is preliminary data.</text>
</comment>
<dbReference type="EMBL" id="CAUYUJ010022441">
    <property type="protein sequence ID" value="CAK0910666.1"/>
    <property type="molecule type" value="Genomic_DNA"/>
</dbReference>
<evidence type="ECO:0008006" key="4">
    <source>
        <dbReference type="Google" id="ProtNLM"/>
    </source>
</evidence>
<feature type="non-terminal residue" evidence="2">
    <location>
        <position position="1"/>
    </location>
</feature>
<accession>A0ABN9YD00</accession>